<sequence>MSNPALEIRVLPAQPEDALALATVEWDAYSRDPVSRVMFGKWTPDGAEHRAKEIAEGMAKKDPQSHYIKAVLGKDDMIIGLGIWHFYLDEESSKKIMVVDLEQKEWSTGANVDACKEFFGNVYRMREKMRGQRHAFLSSLATSIAHQGLGAGSAMLKYGVEIADKENLPGWLESSLKGYTLYKKFGFQAFESFTFDLSKYGGEGERPIVGMLRPARQN</sequence>
<dbReference type="EMBL" id="LGRN01000082">
    <property type="protein sequence ID" value="OJD17032.1"/>
    <property type="molecule type" value="Genomic_DNA"/>
</dbReference>
<dbReference type="PANTHER" id="PTHR42791:SF17">
    <property type="entry name" value="ACETYLTRANSFERASE, GNAT FAMILY FAMILY (AFU_ORTHOLOGUE AFUA_8G05690)"/>
    <property type="match status" value="1"/>
</dbReference>
<dbReference type="VEuPathDB" id="FungiDB:AJ78_02827"/>
<proteinExistence type="predicted"/>
<evidence type="ECO:0000313" key="3">
    <source>
        <dbReference type="Proteomes" id="UP000182235"/>
    </source>
</evidence>
<dbReference type="STRING" id="1447872.A0A1J9PKK6"/>
<dbReference type="Pfam" id="PF00583">
    <property type="entry name" value="Acetyltransf_1"/>
    <property type="match status" value="1"/>
</dbReference>
<dbReference type="PROSITE" id="PS51186">
    <property type="entry name" value="GNAT"/>
    <property type="match status" value="1"/>
</dbReference>
<dbReference type="Proteomes" id="UP000182235">
    <property type="component" value="Unassembled WGS sequence"/>
</dbReference>
<dbReference type="InterPro" id="IPR052523">
    <property type="entry name" value="Trichothecene_AcTrans"/>
</dbReference>
<gene>
    <name evidence="2" type="ORF">AJ78_02827</name>
</gene>
<evidence type="ECO:0000259" key="1">
    <source>
        <dbReference type="PROSITE" id="PS51186"/>
    </source>
</evidence>
<keyword evidence="3" id="KW-1185">Reference proteome</keyword>
<dbReference type="OrthoDB" id="2115692at2759"/>
<organism evidence="2 3">
    <name type="scientific">Emergomyces pasteurianus Ep9510</name>
    <dbReference type="NCBI Taxonomy" id="1447872"/>
    <lineage>
        <taxon>Eukaryota</taxon>
        <taxon>Fungi</taxon>
        <taxon>Dikarya</taxon>
        <taxon>Ascomycota</taxon>
        <taxon>Pezizomycotina</taxon>
        <taxon>Eurotiomycetes</taxon>
        <taxon>Eurotiomycetidae</taxon>
        <taxon>Onygenales</taxon>
        <taxon>Ajellomycetaceae</taxon>
        <taxon>Emergomyces</taxon>
    </lineage>
</organism>
<evidence type="ECO:0000313" key="2">
    <source>
        <dbReference type="EMBL" id="OJD17032.1"/>
    </source>
</evidence>
<dbReference type="GO" id="GO:0016747">
    <property type="term" value="F:acyltransferase activity, transferring groups other than amino-acyl groups"/>
    <property type="evidence" value="ECO:0007669"/>
    <property type="project" value="InterPro"/>
</dbReference>
<dbReference type="InterPro" id="IPR016181">
    <property type="entry name" value="Acyl_CoA_acyltransferase"/>
</dbReference>
<protein>
    <recommendedName>
        <fullName evidence="1">N-acetyltransferase domain-containing protein</fullName>
    </recommendedName>
</protein>
<dbReference type="Gene3D" id="3.40.630.30">
    <property type="match status" value="1"/>
</dbReference>
<dbReference type="InterPro" id="IPR000182">
    <property type="entry name" value="GNAT_dom"/>
</dbReference>
<feature type="domain" description="N-acetyltransferase" evidence="1">
    <location>
        <begin position="8"/>
        <end position="216"/>
    </location>
</feature>
<accession>A0A1J9PKK6</accession>
<comment type="caution">
    <text evidence="2">The sequence shown here is derived from an EMBL/GenBank/DDBJ whole genome shotgun (WGS) entry which is preliminary data.</text>
</comment>
<dbReference type="AlphaFoldDB" id="A0A1J9PKK6"/>
<name>A0A1J9PKK6_9EURO</name>
<reference evidence="2 3" key="1">
    <citation type="submission" date="2015-07" db="EMBL/GenBank/DDBJ databases">
        <title>Emmonsia species relationships and genome sequence.</title>
        <authorList>
            <consortium name="The Broad Institute Genomics Platform"/>
            <person name="Cuomo C.A."/>
            <person name="Munoz J.F."/>
            <person name="Imamovic A."/>
            <person name="Priest M.E."/>
            <person name="Young S."/>
            <person name="Clay O.K."/>
            <person name="McEwen J.G."/>
        </authorList>
    </citation>
    <scope>NUCLEOTIDE SEQUENCE [LARGE SCALE GENOMIC DNA]</scope>
    <source>
        <strain evidence="2 3">UAMH 9510</strain>
    </source>
</reference>
<dbReference type="SUPFAM" id="SSF55729">
    <property type="entry name" value="Acyl-CoA N-acyltransferases (Nat)"/>
    <property type="match status" value="1"/>
</dbReference>
<dbReference type="PANTHER" id="PTHR42791">
    <property type="entry name" value="GNAT FAMILY ACETYLTRANSFERASE"/>
    <property type="match status" value="1"/>
</dbReference>